<reference evidence="1" key="1">
    <citation type="submission" date="2021-06" db="EMBL/GenBank/DDBJ databases">
        <authorList>
            <person name="Kallberg Y."/>
            <person name="Tangrot J."/>
            <person name="Rosling A."/>
        </authorList>
    </citation>
    <scope>NUCLEOTIDE SEQUENCE</scope>
    <source>
        <strain evidence="1">IA702</strain>
    </source>
</reference>
<sequence>MLMVDGLPLDVTGTLKQTLTFFDKNLMVLAPNQSWKSIAVKVNGCLRAKVTQESEILVTWSIEQQINKTPEYKRLASAQEAWVVHFTCEDGYLLT</sequence>
<dbReference type="AlphaFoldDB" id="A0A9N8Z6M3"/>
<gene>
    <name evidence="1" type="ORF">POCULU_LOCUS1340</name>
</gene>
<keyword evidence="2" id="KW-1185">Reference proteome</keyword>
<evidence type="ECO:0000313" key="1">
    <source>
        <dbReference type="EMBL" id="CAG8477021.1"/>
    </source>
</evidence>
<accession>A0A9N8Z6M3</accession>
<proteinExistence type="predicted"/>
<protein>
    <submittedName>
        <fullName evidence="1">4670_t:CDS:1</fullName>
    </submittedName>
</protein>
<dbReference type="EMBL" id="CAJVPJ010000098">
    <property type="protein sequence ID" value="CAG8477021.1"/>
    <property type="molecule type" value="Genomic_DNA"/>
</dbReference>
<dbReference type="Proteomes" id="UP000789572">
    <property type="component" value="Unassembled WGS sequence"/>
</dbReference>
<evidence type="ECO:0000313" key="2">
    <source>
        <dbReference type="Proteomes" id="UP000789572"/>
    </source>
</evidence>
<comment type="caution">
    <text evidence="1">The sequence shown here is derived from an EMBL/GenBank/DDBJ whole genome shotgun (WGS) entry which is preliminary data.</text>
</comment>
<organism evidence="1 2">
    <name type="scientific">Paraglomus occultum</name>
    <dbReference type="NCBI Taxonomy" id="144539"/>
    <lineage>
        <taxon>Eukaryota</taxon>
        <taxon>Fungi</taxon>
        <taxon>Fungi incertae sedis</taxon>
        <taxon>Mucoromycota</taxon>
        <taxon>Glomeromycotina</taxon>
        <taxon>Glomeromycetes</taxon>
        <taxon>Paraglomerales</taxon>
        <taxon>Paraglomeraceae</taxon>
        <taxon>Paraglomus</taxon>
    </lineage>
</organism>
<name>A0A9N8Z6M3_9GLOM</name>